<evidence type="ECO:0000313" key="4">
    <source>
        <dbReference type="Proteomes" id="UP000562929"/>
    </source>
</evidence>
<feature type="region of interest" description="Disordered" evidence="1">
    <location>
        <begin position="1"/>
        <end position="40"/>
    </location>
</feature>
<name>A0A8H4Q8V8_9HYPO</name>
<organism evidence="3 4">
    <name type="scientific">Ophiocordyceps camponoti-floridani</name>
    <dbReference type="NCBI Taxonomy" id="2030778"/>
    <lineage>
        <taxon>Eukaryota</taxon>
        <taxon>Fungi</taxon>
        <taxon>Dikarya</taxon>
        <taxon>Ascomycota</taxon>
        <taxon>Pezizomycotina</taxon>
        <taxon>Sordariomycetes</taxon>
        <taxon>Hypocreomycetidae</taxon>
        <taxon>Hypocreales</taxon>
        <taxon>Ophiocordycipitaceae</taxon>
        <taxon>Ophiocordyceps</taxon>
    </lineage>
</organism>
<evidence type="ECO:0000259" key="2">
    <source>
        <dbReference type="PROSITE" id="PS51397"/>
    </source>
</evidence>
<dbReference type="PROSITE" id="PS51397">
    <property type="entry name" value="WLM"/>
    <property type="match status" value="1"/>
</dbReference>
<evidence type="ECO:0000313" key="3">
    <source>
        <dbReference type="EMBL" id="KAF4589917.1"/>
    </source>
</evidence>
<gene>
    <name evidence="3" type="ORF">GQ602_003806</name>
</gene>
<comment type="caution">
    <text evidence="3">The sequence shown here is derived from an EMBL/GenBank/DDBJ whole genome shotgun (WGS) entry which is preliminary data.</text>
</comment>
<dbReference type="Proteomes" id="UP000562929">
    <property type="component" value="Unassembled WGS sequence"/>
</dbReference>
<dbReference type="PANTHER" id="PTHR47795">
    <property type="entry name" value="UBIQUITIN AND WLM DOMAIN-CONTAINING METALLOPROTEASE SPCC1442.07C"/>
    <property type="match status" value="1"/>
</dbReference>
<dbReference type="AlphaFoldDB" id="A0A8H4Q8V8"/>
<accession>A0A8H4Q8V8</accession>
<dbReference type="OrthoDB" id="49605at2759"/>
<dbReference type="PANTHER" id="PTHR47795:SF1">
    <property type="entry name" value="DNA-DEPENDENT METALLOPROTEASE WSS1 HOMOLOG 2"/>
    <property type="match status" value="1"/>
</dbReference>
<evidence type="ECO:0000256" key="1">
    <source>
        <dbReference type="SAM" id="MobiDB-lite"/>
    </source>
</evidence>
<feature type="region of interest" description="Disordered" evidence="1">
    <location>
        <begin position="368"/>
        <end position="393"/>
    </location>
</feature>
<dbReference type="InterPro" id="IPR013536">
    <property type="entry name" value="WLM_dom"/>
</dbReference>
<proteinExistence type="predicted"/>
<dbReference type="Pfam" id="PF08325">
    <property type="entry name" value="WLM"/>
    <property type="match status" value="1"/>
</dbReference>
<feature type="compositionally biased region" description="Basic and acidic residues" evidence="1">
    <location>
        <begin position="380"/>
        <end position="393"/>
    </location>
</feature>
<keyword evidence="3" id="KW-0482">Metalloprotease</keyword>
<protein>
    <submittedName>
        <fullName evidence="3">Ubiquitin/metalloprotease fusion protein</fullName>
    </submittedName>
</protein>
<dbReference type="GO" id="GO:0006508">
    <property type="term" value="P:proteolysis"/>
    <property type="evidence" value="ECO:0007669"/>
    <property type="project" value="UniProtKB-KW"/>
</dbReference>
<dbReference type="GO" id="GO:0008237">
    <property type="term" value="F:metallopeptidase activity"/>
    <property type="evidence" value="ECO:0007669"/>
    <property type="project" value="UniProtKB-KW"/>
</dbReference>
<feature type="domain" description="WLM" evidence="2">
    <location>
        <begin position="165"/>
        <end position="367"/>
    </location>
</feature>
<keyword evidence="4" id="KW-1185">Reference proteome</keyword>
<sequence length="393" mass="44642">MPVDKQEQDQTTIHGPGDDGPAFREEASEPCGEFEEESDKESVGERTVLFTILHRDEEWNFDFRETDTVAHLFEELEYTLFIPASNMKLLLPRGVLPKSHKGMIKPSTDPSTPLAPLHGKTLKLLASEDREVRDVNYMAQQVAHRNGARSSRARRPWISAETQRMMALDAKFTFYVVRPLEDLPNPRRSELLLLRLREDPGIKAVMKKHKFRVALLTEMEPLAHTEATHEGTSRTLGLNRNKGEVIELRLRTDAHDGYRDYKTIRKTLCHELAHNVHSPHDAAFWSLCHQIEREVEAADWTTSGHTIGESSRYTIQGHSRESGQDEGGWTGGEFKLGGDFKVGQDQGNIRGVSRRQILAAAAMARRQQQAVTEEILGKTAQERQRSRHDDKAE</sequence>
<keyword evidence="3" id="KW-0378">Hydrolase</keyword>
<dbReference type="GO" id="GO:0070628">
    <property type="term" value="F:proteasome binding"/>
    <property type="evidence" value="ECO:0007669"/>
    <property type="project" value="TreeGrafter"/>
</dbReference>
<dbReference type="EMBL" id="JAACLJ010000003">
    <property type="protein sequence ID" value="KAF4589917.1"/>
    <property type="molecule type" value="Genomic_DNA"/>
</dbReference>
<reference evidence="3 4" key="1">
    <citation type="journal article" date="2020" name="G3 (Bethesda)">
        <title>Genetic Underpinnings of Host Manipulation by Ophiocordyceps as Revealed by Comparative Transcriptomics.</title>
        <authorList>
            <person name="Will I."/>
            <person name="Das B."/>
            <person name="Trinh T."/>
            <person name="Brachmann A."/>
            <person name="Ohm R.A."/>
            <person name="de Bekker C."/>
        </authorList>
    </citation>
    <scope>NUCLEOTIDE SEQUENCE [LARGE SCALE GENOMIC DNA]</scope>
    <source>
        <strain evidence="3 4">EC05</strain>
    </source>
</reference>
<keyword evidence="3" id="KW-0645">Protease</keyword>